<proteinExistence type="predicted"/>
<dbReference type="CDD" id="cd00093">
    <property type="entry name" value="HTH_XRE"/>
    <property type="match status" value="1"/>
</dbReference>
<accession>A0A395XGR5</accession>
<evidence type="ECO:0000259" key="2">
    <source>
        <dbReference type="PROSITE" id="PS50943"/>
    </source>
</evidence>
<dbReference type="InterPro" id="IPR001387">
    <property type="entry name" value="Cro/C1-type_HTH"/>
</dbReference>
<dbReference type="Gene3D" id="1.10.260.40">
    <property type="entry name" value="lambda repressor-like DNA-binding domains"/>
    <property type="match status" value="1"/>
</dbReference>
<evidence type="ECO:0000313" key="4">
    <source>
        <dbReference type="Proteomes" id="UP000265970"/>
    </source>
</evidence>
<dbReference type="GO" id="GO:0003677">
    <property type="term" value="F:DNA binding"/>
    <property type="evidence" value="ECO:0007669"/>
    <property type="project" value="UniProtKB-KW"/>
</dbReference>
<protein>
    <submittedName>
        <fullName evidence="3">XRE family transcriptional regulator</fullName>
    </submittedName>
</protein>
<evidence type="ECO:0000313" key="3">
    <source>
        <dbReference type="EMBL" id="RGW09828.1"/>
    </source>
</evidence>
<dbReference type="PANTHER" id="PTHR46558:SF13">
    <property type="entry name" value="HTH-TYPE TRANSCRIPTIONAL REGULATOR IMMR"/>
    <property type="match status" value="1"/>
</dbReference>
<gene>
    <name evidence="3" type="ORF">DWV92_04265</name>
</gene>
<dbReference type="Pfam" id="PF01381">
    <property type="entry name" value="HTH_3"/>
    <property type="match status" value="1"/>
</dbReference>
<dbReference type="EMBL" id="QRZV01000002">
    <property type="protein sequence ID" value="RGW09828.1"/>
    <property type="molecule type" value="Genomic_DNA"/>
</dbReference>
<name>A0A395XGR5_9BIFI</name>
<feature type="domain" description="HTH cro/C1-type" evidence="2">
    <location>
        <begin position="17"/>
        <end position="71"/>
    </location>
</feature>
<dbReference type="PANTHER" id="PTHR46558">
    <property type="entry name" value="TRACRIPTIONAL REGULATORY PROTEIN-RELATED-RELATED"/>
    <property type="match status" value="1"/>
</dbReference>
<dbReference type="InterPro" id="IPR010982">
    <property type="entry name" value="Lambda_DNA-bd_dom_sf"/>
</dbReference>
<keyword evidence="1" id="KW-0238">DNA-binding</keyword>
<organism evidence="3 4">
    <name type="scientific">Bifidobacterium pseudolongum</name>
    <dbReference type="NCBI Taxonomy" id="1694"/>
    <lineage>
        <taxon>Bacteria</taxon>
        <taxon>Bacillati</taxon>
        <taxon>Actinomycetota</taxon>
        <taxon>Actinomycetes</taxon>
        <taxon>Bifidobacteriales</taxon>
        <taxon>Bifidobacteriaceae</taxon>
        <taxon>Bifidobacterium</taxon>
    </lineage>
</organism>
<dbReference type="SUPFAM" id="SSF47413">
    <property type="entry name" value="lambda repressor-like DNA-binding domains"/>
    <property type="match status" value="1"/>
</dbReference>
<sequence>MMTDEGTDRRTTLGGKIKAARLEAGLTQDEMAGKLFVSRQAITKWENDKGVPDIGNLRRLAQLLDVSVDYLLNDGTDAGMATRMLREPVDLAAVDAHRSANSGWSLKAAKKDTIVRRMWPHATIHRLVSEPILTHDEKVMDNVLGFFTPAWFGIPQILDSVRDRRNRYYLVDRGANQLFVTVSDEFVESRVLTEHIDLQRGMHFAVGAVRLTVAAPLAQT</sequence>
<dbReference type="SMART" id="SM00530">
    <property type="entry name" value="HTH_XRE"/>
    <property type="match status" value="1"/>
</dbReference>
<dbReference type="AlphaFoldDB" id="A0A395XGR5"/>
<dbReference type="PROSITE" id="PS50943">
    <property type="entry name" value="HTH_CROC1"/>
    <property type="match status" value="1"/>
</dbReference>
<reference evidence="3 4" key="1">
    <citation type="submission" date="2018-08" db="EMBL/GenBank/DDBJ databases">
        <title>A genome reference for cultivated species of the human gut microbiota.</title>
        <authorList>
            <person name="Zou Y."/>
            <person name="Xue W."/>
            <person name="Luo G."/>
        </authorList>
    </citation>
    <scope>NUCLEOTIDE SEQUENCE [LARGE SCALE GENOMIC DNA]</scope>
    <source>
        <strain evidence="3 4">AF13-3LB</strain>
    </source>
</reference>
<dbReference type="Proteomes" id="UP000265970">
    <property type="component" value="Unassembled WGS sequence"/>
</dbReference>
<comment type="caution">
    <text evidence="3">The sequence shown here is derived from an EMBL/GenBank/DDBJ whole genome shotgun (WGS) entry which is preliminary data.</text>
</comment>
<evidence type="ECO:0000256" key="1">
    <source>
        <dbReference type="ARBA" id="ARBA00023125"/>
    </source>
</evidence>